<sequence length="37" mass="4012">MKPLFCSSISAIAPIYKFCLIQTQNYSTGAGVWTLGT</sequence>
<protein>
    <submittedName>
        <fullName evidence="1">Uncharacterized protein</fullName>
    </submittedName>
</protein>
<dbReference type="HOGENOM" id="CLU_3342508_0_0_3"/>
<dbReference type="STRING" id="118168.MC7420_2839"/>
<organism evidence="1 2">
    <name type="scientific">Coleofasciculus chthonoplastes PCC 7420</name>
    <dbReference type="NCBI Taxonomy" id="118168"/>
    <lineage>
        <taxon>Bacteria</taxon>
        <taxon>Bacillati</taxon>
        <taxon>Cyanobacteriota</taxon>
        <taxon>Cyanophyceae</taxon>
        <taxon>Coleofasciculales</taxon>
        <taxon>Coleofasciculaceae</taxon>
        <taxon>Coleofasciculus</taxon>
    </lineage>
</organism>
<keyword evidence="2" id="KW-1185">Reference proteome</keyword>
<evidence type="ECO:0000313" key="2">
    <source>
        <dbReference type="Proteomes" id="UP000003835"/>
    </source>
</evidence>
<accession>B4VK33</accession>
<evidence type="ECO:0000313" key="1">
    <source>
        <dbReference type="EMBL" id="EDX77515.1"/>
    </source>
</evidence>
<name>B4VK33_9CYAN</name>
<gene>
    <name evidence="1" type="ORF">MC7420_2839</name>
</gene>
<proteinExistence type="predicted"/>
<dbReference type="EMBL" id="DS989843">
    <property type="protein sequence ID" value="EDX77515.1"/>
    <property type="molecule type" value="Genomic_DNA"/>
</dbReference>
<dbReference type="AlphaFoldDB" id="B4VK33"/>
<dbReference type="Proteomes" id="UP000003835">
    <property type="component" value="Unassembled WGS sequence"/>
</dbReference>
<reference evidence="1 2" key="1">
    <citation type="submission" date="2008-07" db="EMBL/GenBank/DDBJ databases">
        <authorList>
            <person name="Tandeau de Marsac N."/>
            <person name="Ferriera S."/>
            <person name="Johnson J."/>
            <person name="Kravitz S."/>
            <person name="Beeson K."/>
            <person name="Sutton G."/>
            <person name="Rogers Y.-H."/>
            <person name="Friedman R."/>
            <person name="Frazier M."/>
            <person name="Venter J.C."/>
        </authorList>
    </citation>
    <scope>NUCLEOTIDE SEQUENCE [LARGE SCALE GENOMIC DNA]</scope>
    <source>
        <strain evidence="1 2">PCC 7420</strain>
    </source>
</reference>